<evidence type="ECO:0000256" key="1">
    <source>
        <dbReference type="SAM" id="MobiDB-lite"/>
    </source>
</evidence>
<evidence type="ECO:0000313" key="4">
    <source>
        <dbReference type="EMBL" id="PNR37893.1"/>
    </source>
</evidence>
<feature type="region of interest" description="Disordered" evidence="1">
    <location>
        <begin position="1"/>
        <end position="102"/>
    </location>
</feature>
<dbReference type="Pfam" id="PF11961">
    <property type="entry name" value="DUF3475"/>
    <property type="match status" value="1"/>
</dbReference>
<dbReference type="Proteomes" id="UP000006727">
    <property type="component" value="Chromosome 16"/>
</dbReference>
<reference evidence="5" key="3">
    <citation type="submission" date="2020-12" db="UniProtKB">
        <authorList>
            <consortium name="EnsemblPlants"/>
        </authorList>
    </citation>
    <scope>IDENTIFICATION</scope>
</reference>
<dbReference type="InterPro" id="IPR007700">
    <property type="entry name" value="DUF668"/>
</dbReference>
<evidence type="ECO:0000313" key="5">
    <source>
        <dbReference type="EnsemblPlants" id="Pp3c16_15140V3.1"/>
    </source>
</evidence>
<dbReference type="Gramene" id="Pp3c16_15140V3.1">
    <property type="protein sequence ID" value="Pp3c16_15140V3.1"/>
    <property type="gene ID" value="Pp3c16_15140"/>
</dbReference>
<dbReference type="PANTHER" id="PTHR31730">
    <property type="entry name" value="OS01G0873900 PROTEIN"/>
    <property type="match status" value="1"/>
</dbReference>
<evidence type="ECO:0000313" key="6">
    <source>
        <dbReference type="Proteomes" id="UP000006727"/>
    </source>
</evidence>
<keyword evidence="6" id="KW-1185">Reference proteome</keyword>
<dbReference type="Pfam" id="PF05003">
    <property type="entry name" value="DUF668"/>
    <property type="match status" value="1"/>
</dbReference>
<feature type="region of interest" description="Disordered" evidence="1">
    <location>
        <begin position="648"/>
        <end position="673"/>
    </location>
</feature>
<dbReference type="EnsemblPlants" id="Pp3c16_15140V3.3">
    <property type="protein sequence ID" value="Pp3c16_15140V3.3"/>
    <property type="gene ID" value="Pp3c16_15140"/>
</dbReference>
<feature type="compositionally biased region" description="Basic and acidic residues" evidence="1">
    <location>
        <begin position="7"/>
        <end position="23"/>
    </location>
</feature>
<dbReference type="PaxDb" id="3218-PP1S15_33V6.1"/>
<evidence type="ECO:0008006" key="7">
    <source>
        <dbReference type="Google" id="ProtNLM"/>
    </source>
</evidence>
<sequence>MGVKSSKASDQEQVTNEHDDHRNASPSLHAWRSFQGNRNGTESARGRNHQVTKADRTKQEGSFLKFGRRPPELSRSGDNRANGCERNSEEKRKLARVLSDEPTSVRSKTATVAKRGALKVSEVIRVAGSMGLGALDIFGTSVANLGVKEGFGAGAISKGTKIGILGFEVANTIVKGCSLKQSLAPEEIKILKEEIFPSEGVQRLVSSNKDVLIAIAAADKRNELKIYTDEVVRFGNHCKDPRWHCYNRVFDRLVKETEIPRVEHDEADQIMENLMNLSQNTADLYHELHALDRFRTDLKRKQQEEESAGAASHGGESVALVRNEVKNQKKQVEGLKRSSLWSRTLEEVMEQLVDIANYLYQEIYAIFGPNAFLEAPEEEAKRNAGKLGSSGLALHYANIINQIDNLVLRPGSVPPNTRDNLYQGLPPTVKSGLRNRLQYTHNRNELSVDEIKSELFKLLGWLVPVASNTTKKHHGFGWVGEWANAGTPADRKAMGYVEITLIQTLHHADQQKVENYMLELVVGLHHLVSQARNSKNLGSGDRSPQTSPARTHVKTTMQEQFILSDRSVSPPPYGMFSSPEFTQGLIYSTPAGVIRPELSQEDKDVLRDVDSGISKKKIISGLSRSQEFDNSRVSSNIAFLKLNKSSSHSVSSTNELEAPLNRRGNRIKPLGHDMLRLDEKKTDDLDNLQSQHPLQF</sequence>
<accession>A0A2K1J8N9</accession>
<protein>
    <recommendedName>
        <fullName evidence="7">DUF668 domain-containing protein</fullName>
    </recommendedName>
</protein>
<feature type="domain" description="DUF668" evidence="2">
    <location>
        <begin position="387"/>
        <end position="471"/>
    </location>
</feature>
<feature type="domain" description="DUF3475" evidence="3">
    <location>
        <begin position="164"/>
        <end position="220"/>
    </location>
</feature>
<reference evidence="4 6" key="2">
    <citation type="journal article" date="2018" name="Plant J.">
        <title>The Physcomitrella patens chromosome-scale assembly reveals moss genome structure and evolution.</title>
        <authorList>
            <person name="Lang D."/>
            <person name="Ullrich K.K."/>
            <person name="Murat F."/>
            <person name="Fuchs J."/>
            <person name="Jenkins J."/>
            <person name="Haas F.B."/>
            <person name="Piednoel M."/>
            <person name="Gundlach H."/>
            <person name="Van Bel M."/>
            <person name="Meyberg R."/>
            <person name="Vives C."/>
            <person name="Morata J."/>
            <person name="Symeonidi A."/>
            <person name="Hiss M."/>
            <person name="Muchero W."/>
            <person name="Kamisugi Y."/>
            <person name="Saleh O."/>
            <person name="Blanc G."/>
            <person name="Decker E.L."/>
            <person name="van Gessel N."/>
            <person name="Grimwood J."/>
            <person name="Hayes R.D."/>
            <person name="Graham S.W."/>
            <person name="Gunter L.E."/>
            <person name="McDaniel S.F."/>
            <person name="Hoernstein S.N.W."/>
            <person name="Larsson A."/>
            <person name="Li F.W."/>
            <person name="Perroud P.F."/>
            <person name="Phillips J."/>
            <person name="Ranjan P."/>
            <person name="Rokshar D.S."/>
            <person name="Rothfels C.J."/>
            <person name="Schneider L."/>
            <person name="Shu S."/>
            <person name="Stevenson D.W."/>
            <person name="Thummler F."/>
            <person name="Tillich M."/>
            <person name="Villarreal Aguilar J.C."/>
            <person name="Widiez T."/>
            <person name="Wong G.K."/>
            <person name="Wymore A."/>
            <person name="Zhang Y."/>
            <person name="Zimmer A.D."/>
            <person name="Quatrano R.S."/>
            <person name="Mayer K.F.X."/>
            <person name="Goodstein D."/>
            <person name="Casacuberta J.M."/>
            <person name="Vandepoele K."/>
            <person name="Reski R."/>
            <person name="Cuming A.C."/>
            <person name="Tuskan G.A."/>
            <person name="Maumus F."/>
            <person name="Salse J."/>
            <person name="Schmutz J."/>
            <person name="Rensing S.A."/>
        </authorList>
    </citation>
    <scope>NUCLEOTIDE SEQUENCE [LARGE SCALE GENOMIC DNA]</scope>
    <source>
        <strain evidence="5 6">cv. Gransden 2004</strain>
    </source>
</reference>
<dbReference type="GO" id="GO:0045927">
    <property type="term" value="P:positive regulation of growth"/>
    <property type="evidence" value="ECO:0007669"/>
    <property type="project" value="InterPro"/>
</dbReference>
<dbReference type="EMBL" id="ABEU02000016">
    <property type="protein sequence ID" value="PNR37893.1"/>
    <property type="molecule type" value="Genomic_DNA"/>
</dbReference>
<dbReference type="FunCoup" id="A0A2K1J8N9">
    <property type="interactions" value="2482"/>
</dbReference>
<dbReference type="PANTHER" id="PTHR31730:SF32">
    <property type="entry name" value="PROTEIN PSK SIMULATOR 1"/>
    <property type="match status" value="1"/>
</dbReference>
<name>A0A2K1J8N9_PHYPA</name>
<dbReference type="EnsemblPlants" id="Pp3c16_15140V3.2">
    <property type="protein sequence ID" value="Pp3c16_15140V3.2"/>
    <property type="gene ID" value="Pp3c16_15140"/>
</dbReference>
<dbReference type="RefSeq" id="XP_024398985.1">
    <property type="nucleotide sequence ID" value="XM_024543217.2"/>
</dbReference>
<dbReference type="EnsemblPlants" id="Pp3c16_15140V3.1">
    <property type="protein sequence ID" value="Pp3c16_15140V3.1"/>
    <property type="gene ID" value="Pp3c16_15140"/>
</dbReference>
<dbReference type="OrthoDB" id="2020544at2759"/>
<feature type="compositionally biased region" description="Basic and acidic residues" evidence="1">
    <location>
        <begin position="69"/>
        <end position="78"/>
    </location>
</feature>
<dbReference type="Gramene" id="Pp3c16_15140V3.2">
    <property type="protein sequence ID" value="Pp3c16_15140V3.2"/>
    <property type="gene ID" value="Pp3c16_15140"/>
</dbReference>
<reference evidence="4 6" key="1">
    <citation type="journal article" date="2008" name="Science">
        <title>The Physcomitrella genome reveals evolutionary insights into the conquest of land by plants.</title>
        <authorList>
            <person name="Rensing S."/>
            <person name="Lang D."/>
            <person name="Zimmer A."/>
            <person name="Terry A."/>
            <person name="Salamov A."/>
            <person name="Shapiro H."/>
            <person name="Nishiyama T."/>
            <person name="Perroud P.-F."/>
            <person name="Lindquist E."/>
            <person name="Kamisugi Y."/>
            <person name="Tanahashi T."/>
            <person name="Sakakibara K."/>
            <person name="Fujita T."/>
            <person name="Oishi K."/>
            <person name="Shin-I T."/>
            <person name="Kuroki Y."/>
            <person name="Toyoda A."/>
            <person name="Suzuki Y."/>
            <person name="Hashimoto A."/>
            <person name="Yamaguchi K."/>
            <person name="Sugano A."/>
            <person name="Kohara Y."/>
            <person name="Fujiyama A."/>
            <person name="Anterola A."/>
            <person name="Aoki S."/>
            <person name="Ashton N."/>
            <person name="Barbazuk W.B."/>
            <person name="Barker E."/>
            <person name="Bennetzen J."/>
            <person name="Bezanilla M."/>
            <person name="Blankenship R."/>
            <person name="Cho S.H."/>
            <person name="Dutcher S."/>
            <person name="Estelle M."/>
            <person name="Fawcett J.A."/>
            <person name="Gundlach H."/>
            <person name="Hanada K."/>
            <person name="Heyl A."/>
            <person name="Hicks K.A."/>
            <person name="Hugh J."/>
            <person name="Lohr M."/>
            <person name="Mayer K."/>
            <person name="Melkozernov A."/>
            <person name="Murata T."/>
            <person name="Nelson D."/>
            <person name="Pils B."/>
            <person name="Prigge M."/>
            <person name="Reiss B."/>
            <person name="Renner T."/>
            <person name="Rombauts S."/>
            <person name="Rushton P."/>
            <person name="Sanderfoot A."/>
            <person name="Schween G."/>
            <person name="Shiu S.-H."/>
            <person name="Stueber K."/>
            <person name="Theodoulou F.L."/>
            <person name="Tu H."/>
            <person name="Van de Peer Y."/>
            <person name="Verrier P.J."/>
            <person name="Waters E."/>
            <person name="Wood A."/>
            <person name="Yang L."/>
            <person name="Cove D."/>
            <person name="Cuming A."/>
            <person name="Hasebe M."/>
            <person name="Lucas S."/>
            <person name="Mishler D.B."/>
            <person name="Reski R."/>
            <person name="Grigoriev I."/>
            <person name="Quatrano R.S."/>
            <person name="Boore J.L."/>
        </authorList>
    </citation>
    <scope>NUCLEOTIDE SEQUENCE [LARGE SCALE GENOMIC DNA]</scope>
    <source>
        <strain evidence="5 6">cv. Gransden 2004</strain>
    </source>
</reference>
<evidence type="ECO:0000259" key="3">
    <source>
        <dbReference type="Pfam" id="PF11961"/>
    </source>
</evidence>
<dbReference type="InterPro" id="IPR021864">
    <property type="entry name" value="DUF3475"/>
</dbReference>
<dbReference type="InterPro" id="IPR045021">
    <property type="entry name" value="PSI1/2/3"/>
</dbReference>
<evidence type="ECO:0000259" key="2">
    <source>
        <dbReference type="Pfam" id="PF05003"/>
    </source>
</evidence>
<organism evidence="4">
    <name type="scientific">Physcomitrium patens</name>
    <name type="common">Spreading-leaved earth moss</name>
    <name type="synonym">Physcomitrella patens</name>
    <dbReference type="NCBI Taxonomy" id="3218"/>
    <lineage>
        <taxon>Eukaryota</taxon>
        <taxon>Viridiplantae</taxon>
        <taxon>Streptophyta</taxon>
        <taxon>Embryophyta</taxon>
        <taxon>Bryophyta</taxon>
        <taxon>Bryophytina</taxon>
        <taxon>Bryopsida</taxon>
        <taxon>Funariidae</taxon>
        <taxon>Funariales</taxon>
        <taxon>Funariaceae</taxon>
        <taxon>Physcomitrium</taxon>
    </lineage>
</organism>
<dbReference type="AlphaFoldDB" id="A0A2K1J8N9"/>
<gene>
    <name evidence="5" type="primary">LOC112293594</name>
    <name evidence="4" type="ORF">PHYPA_021003</name>
</gene>
<proteinExistence type="predicted"/>
<dbReference type="GeneID" id="112293594"/>
<dbReference type="Gramene" id="Pp3c16_15140V3.3">
    <property type="protein sequence ID" value="Pp3c16_15140V3.3"/>
    <property type="gene ID" value="Pp3c16_15140"/>
</dbReference>
<dbReference type="KEGG" id="ppp:112293594"/>